<accession>A0A830D0R6</accession>
<gene>
    <name evidence="4" type="ORF">PHJA_002345400</name>
</gene>
<keyword evidence="5" id="KW-1185">Reference proteome</keyword>
<sequence length="132" mass="14656">MWPHEDLASAAQVHELKDPPVDLSGFFNADEEATKLAAAQIRSACLKYGFFQVVNHGVDARLICSAQQHMDAFFNLPLTQKLSVKRKPGDLCGYSGAHSDRFSSKLPWKETFSLTYDFATKSILGQDFEEAG</sequence>
<dbReference type="OrthoDB" id="1926668at2759"/>
<protein>
    <submittedName>
        <fullName evidence="4">Gibberellin 20 oxidase 1-b</fullName>
    </submittedName>
</protein>
<dbReference type="InterPro" id="IPR050231">
    <property type="entry name" value="Iron_ascorbate_oxido_reductase"/>
</dbReference>
<comment type="caution">
    <text evidence="4">The sequence shown here is derived from an EMBL/GenBank/DDBJ whole genome shotgun (WGS) entry which is preliminary data.</text>
</comment>
<dbReference type="Gene3D" id="2.60.120.330">
    <property type="entry name" value="B-lactam Antibiotic, Isopenicillin N Synthase, Chain"/>
    <property type="match status" value="1"/>
</dbReference>
<evidence type="ECO:0000313" key="4">
    <source>
        <dbReference type="EMBL" id="GFQ02015.1"/>
    </source>
</evidence>
<evidence type="ECO:0000259" key="3">
    <source>
        <dbReference type="Pfam" id="PF14226"/>
    </source>
</evidence>
<dbReference type="Pfam" id="PF14226">
    <property type="entry name" value="DIOX_N"/>
    <property type="match status" value="1"/>
</dbReference>
<name>A0A830D0R6_9LAMI</name>
<dbReference type="GO" id="GO:0016706">
    <property type="term" value="F:2-oxoglutarate-dependent dioxygenase activity"/>
    <property type="evidence" value="ECO:0007669"/>
    <property type="project" value="UniProtKB-ARBA"/>
</dbReference>
<dbReference type="PANTHER" id="PTHR47990">
    <property type="entry name" value="2-OXOGLUTARATE (2OG) AND FE(II)-DEPENDENT OXYGENASE SUPERFAMILY PROTEIN-RELATED"/>
    <property type="match status" value="1"/>
</dbReference>
<feature type="domain" description="Non-haem dioxygenase N-terminal" evidence="3">
    <location>
        <begin position="19"/>
        <end position="120"/>
    </location>
</feature>
<keyword evidence="1" id="KW-0479">Metal-binding</keyword>
<keyword evidence="2" id="KW-0408">Iron</keyword>
<dbReference type="InterPro" id="IPR027443">
    <property type="entry name" value="IPNS-like_sf"/>
</dbReference>
<organism evidence="4 5">
    <name type="scientific">Phtheirospermum japonicum</name>
    <dbReference type="NCBI Taxonomy" id="374723"/>
    <lineage>
        <taxon>Eukaryota</taxon>
        <taxon>Viridiplantae</taxon>
        <taxon>Streptophyta</taxon>
        <taxon>Embryophyta</taxon>
        <taxon>Tracheophyta</taxon>
        <taxon>Spermatophyta</taxon>
        <taxon>Magnoliopsida</taxon>
        <taxon>eudicotyledons</taxon>
        <taxon>Gunneridae</taxon>
        <taxon>Pentapetalae</taxon>
        <taxon>asterids</taxon>
        <taxon>lamiids</taxon>
        <taxon>Lamiales</taxon>
        <taxon>Orobanchaceae</taxon>
        <taxon>Orobanchaceae incertae sedis</taxon>
        <taxon>Phtheirospermum</taxon>
    </lineage>
</organism>
<dbReference type="EMBL" id="BMAC01000721">
    <property type="protein sequence ID" value="GFQ02015.1"/>
    <property type="molecule type" value="Genomic_DNA"/>
</dbReference>
<dbReference type="AlphaFoldDB" id="A0A830D0R6"/>
<evidence type="ECO:0000313" key="5">
    <source>
        <dbReference type="Proteomes" id="UP000653305"/>
    </source>
</evidence>
<dbReference type="Proteomes" id="UP000653305">
    <property type="component" value="Unassembled WGS sequence"/>
</dbReference>
<proteinExistence type="predicted"/>
<dbReference type="InterPro" id="IPR026992">
    <property type="entry name" value="DIOX_N"/>
</dbReference>
<dbReference type="GO" id="GO:0046872">
    <property type="term" value="F:metal ion binding"/>
    <property type="evidence" value="ECO:0007669"/>
    <property type="project" value="UniProtKB-KW"/>
</dbReference>
<evidence type="ECO:0000256" key="2">
    <source>
        <dbReference type="ARBA" id="ARBA00023004"/>
    </source>
</evidence>
<dbReference type="SUPFAM" id="SSF51197">
    <property type="entry name" value="Clavaminate synthase-like"/>
    <property type="match status" value="1"/>
</dbReference>
<reference evidence="4" key="1">
    <citation type="submission" date="2020-07" db="EMBL/GenBank/DDBJ databases">
        <title>Ethylene signaling mediates host invasion by parasitic plants.</title>
        <authorList>
            <person name="Yoshida S."/>
        </authorList>
    </citation>
    <scope>NUCLEOTIDE SEQUENCE</scope>
    <source>
        <strain evidence="4">Okayama</strain>
    </source>
</reference>
<evidence type="ECO:0000256" key="1">
    <source>
        <dbReference type="ARBA" id="ARBA00022723"/>
    </source>
</evidence>